<dbReference type="PANTHER" id="PTHR35377">
    <property type="entry name" value="ANTITOXIN VAPB49-RELATED-RELATED"/>
    <property type="match status" value="1"/>
</dbReference>
<dbReference type="PANTHER" id="PTHR35377:SF8">
    <property type="entry name" value="ANTITOXIN VAPB22"/>
    <property type="match status" value="1"/>
</dbReference>
<dbReference type="InterPro" id="IPR051416">
    <property type="entry name" value="phD-YefM_TA_antitoxins"/>
</dbReference>
<evidence type="ECO:0000256" key="1">
    <source>
        <dbReference type="ARBA" id="ARBA00009981"/>
    </source>
</evidence>
<proteinExistence type="inferred from homology"/>
<evidence type="ECO:0000313" key="3">
    <source>
        <dbReference type="EMBL" id="PSJ61128.1"/>
    </source>
</evidence>
<dbReference type="RefSeq" id="WP_106772133.1">
    <property type="nucleotide sequence ID" value="NZ_PXYK01000008.1"/>
</dbReference>
<name>A0A2P7SF63_9HYPH</name>
<evidence type="ECO:0000256" key="2">
    <source>
        <dbReference type="RuleBase" id="RU362080"/>
    </source>
</evidence>
<dbReference type="NCBIfam" id="TIGR01552">
    <property type="entry name" value="phd_fam"/>
    <property type="match status" value="1"/>
</dbReference>
<accession>A0A2P7SF63</accession>
<comment type="caution">
    <text evidence="3">The sequence shown here is derived from an EMBL/GenBank/DDBJ whole genome shotgun (WGS) entry which is preliminary data.</text>
</comment>
<keyword evidence="4" id="KW-1185">Reference proteome</keyword>
<gene>
    <name evidence="3" type="ORF">C7I84_10565</name>
</gene>
<evidence type="ECO:0000313" key="4">
    <source>
        <dbReference type="Proteomes" id="UP000241229"/>
    </source>
</evidence>
<dbReference type="SUPFAM" id="SSF143120">
    <property type="entry name" value="YefM-like"/>
    <property type="match status" value="1"/>
</dbReference>
<protein>
    <recommendedName>
        <fullName evidence="2">Antitoxin</fullName>
    </recommendedName>
</protein>
<comment type="similarity">
    <text evidence="1 2">Belongs to the phD/YefM antitoxin family.</text>
</comment>
<dbReference type="AlphaFoldDB" id="A0A2P7SF63"/>
<reference evidence="3 4" key="1">
    <citation type="submission" date="2018-03" db="EMBL/GenBank/DDBJ databases">
        <title>The draft genome of Mesorhizobium sp. 6GN-30.</title>
        <authorList>
            <person name="Liu L."/>
            <person name="Li L."/>
            <person name="Wang T."/>
            <person name="Zhang X."/>
            <person name="Liang L."/>
        </authorList>
    </citation>
    <scope>NUCLEOTIDE SEQUENCE [LARGE SCALE GENOMIC DNA]</scope>
    <source>
        <strain evidence="3 4">6GN30</strain>
    </source>
</reference>
<dbReference type="Proteomes" id="UP000241229">
    <property type="component" value="Unassembled WGS sequence"/>
</dbReference>
<organism evidence="3 4">
    <name type="scientific">Kumtagia ephedrae</name>
    <dbReference type="NCBI Taxonomy" id="2116701"/>
    <lineage>
        <taxon>Bacteria</taxon>
        <taxon>Pseudomonadati</taxon>
        <taxon>Pseudomonadota</taxon>
        <taxon>Alphaproteobacteria</taxon>
        <taxon>Hyphomicrobiales</taxon>
        <taxon>Phyllobacteriaceae</taxon>
        <taxon>Kumtagia</taxon>
    </lineage>
</organism>
<dbReference type="Gene3D" id="3.40.1620.10">
    <property type="entry name" value="YefM-like domain"/>
    <property type="match status" value="1"/>
</dbReference>
<dbReference type="InterPro" id="IPR036165">
    <property type="entry name" value="YefM-like_sf"/>
</dbReference>
<dbReference type="EMBL" id="PXYK01000008">
    <property type="protein sequence ID" value="PSJ61128.1"/>
    <property type="molecule type" value="Genomic_DNA"/>
</dbReference>
<dbReference type="Pfam" id="PF02604">
    <property type="entry name" value="PhdYeFM_antitox"/>
    <property type="match status" value="1"/>
</dbReference>
<sequence>MKIVQAAEAKAKFSALLSDVERGETIDITRHGRTIARIVPVGTGEHERRRRAVQAILDRKKAGRKTGITTEEILSARDEGRKPL</sequence>
<dbReference type="OrthoDB" id="7473440at2"/>
<comment type="function">
    <text evidence="2">Antitoxin component of a type II toxin-antitoxin (TA) system.</text>
</comment>
<dbReference type="InterPro" id="IPR006442">
    <property type="entry name" value="Antitoxin_Phd/YefM"/>
</dbReference>